<evidence type="ECO:0000259" key="4">
    <source>
        <dbReference type="SMART" id="SM00179"/>
    </source>
</evidence>
<dbReference type="CDD" id="cd00054">
    <property type="entry name" value="EGF_CA"/>
    <property type="match status" value="1"/>
</dbReference>
<dbReference type="SMART" id="SM00179">
    <property type="entry name" value="EGF_CA"/>
    <property type="match status" value="1"/>
</dbReference>
<proteinExistence type="predicted"/>
<reference evidence="6" key="2">
    <citation type="journal article" date="2017" name="Nat. Plants">
        <title>The Aegilops tauschii genome reveals multiple impacts of transposons.</title>
        <authorList>
            <person name="Zhao G."/>
            <person name="Zou C."/>
            <person name="Li K."/>
            <person name="Wang K."/>
            <person name="Li T."/>
            <person name="Gao L."/>
            <person name="Zhang X."/>
            <person name="Wang H."/>
            <person name="Yang Z."/>
            <person name="Liu X."/>
            <person name="Jiang W."/>
            <person name="Mao L."/>
            <person name="Kong X."/>
            <person name="Jiao Y."/>
            <person name="Jia J."/>
        </authorList>
    </citation>
    <scope>NUCLEOTIDE SEQUENCE [LARGE SCALE GENOMIC DNA]</scope>
    <source>
        <strain evidence="6">cv. AL8/78</strain>
    </source>
</reference>
<dbReference type="GO" id="GO:0005509">
    <property type="term" value="F:calcium ion binding"/>
    <property type="evidence" value="ECO:0007669"/>
    <property type="project" value="InterPro"/>
</dbReference>
<reference evidence="6" key="1">
    <citation type="journal article" date="2014" name="Science">
        <title>Ancient hybridizations among the ancestral genomes of bread wheat.</title>
        <authorList>
            <consortium name="International Wheat Genome Sequencing Consortium,"/>
            <person name="Marcussen T."/>
            <person name="Sandve S.R."/>
            <person name="Heier L."/>
            <person name="Spannagl M."/>
            <person name="Pfeifer M."/>
            <person name="Jakobsen K.S."/>
            <person name="Wulff B.B."/>
            <person name="Steuernagel B."/>
            <person name="Mayer K.F."/>
            <person name="Olsen O.A."/>
        </authorList>
    </citation>
    <scope>NUCLEOTIDE SEQUENCE [LARGE SCALE GENOMIC DNA]</scope>
    <source>
        <strain evidence="6">cv. AL8/78</strain>
    </source>
</reference>
<dbReference type="InterPro" id="IPR001881">
    <property type="entry name" value="EGF-like_Ca-bd_dom"/>
</dbReference>
<dbReference type="SUPFAM" id="SSF57196">
    <property type="entry name" value="EGF/Laminin"/>
    <property type="match status" value="1"/>
</dbReference>
<evidence type="ECO:0000313" key="5">
    <source>
        <dbReference type="EnsemblPlants" id="AET6Gv20100000.3"/>
    </source>
</evidence>
<dbReference type="InterPro" id="IPR049883">
    <property type="entry name" value="NOTCH1_EGF-like"/>
</dbReference>
<keyword evidence="3" id="KW-0732">Signal</keyword>
<dbReference type="Gramene" id="AET6Gv20100000.3">
    <property type="protein sequence ID" value="AET6Gv20100000.3"/>
    <property type="gene ID" value="AET6Gv20100000"/>
</dbReference>
<reference evidence="5" key="5">
    <citation type="journal article" date="2021" name="G3 (Bethesda)">
        <title>Aegilops tauschii genome assembly Aet v5.0 features greater sequence contiguity and improved annotation.</title>
        <authorList>
            <person name="Wang L."/>
            <person name="Zhu T."/>
            <person name="Rodriguez J.C."/>
            <person name="Deal K.R."/>
            <person name="Dubcovsky J."/>
            <person name="McGuire P.E."/>
            <person name="Lux T."/>
            <person name="Spannagl M."/>
            <person name="Mayer K.F.X."/>
            <person name="Baldrich P."/>
            <person name="Meyers B.C."/>
            <person name="Huo N."/>
            <person name="Gu Y.Q."/>
            <person name="Zhou H."/>
            <person name="Devos K.M."/>
            <person name="Bennetzen J.L."/>
            <person name="Unver T."/>
            <person name="Budak H."/>
            <person name="Gulick P.J."/>
            <person name="Galiba G."/>
            <person name="Kalapos B."/>
            <person name="Nelson D.R."/>
            <person name="Li P."/>
            <person name="You F.M."/>
            <person name="Luo M.C."/>
            <person name="Dvorak J."/>
        </authorList>
    </citation>
    <scope>NUCLEOTIDE SEQUENCE [LARGE SCALE GENOMIC DNA]</scope>
    <source>
        <strain evidence="5">cv. AL8/78</strain>
    </source>
</reference>
<keyword evidence="1" id="KW-0245">EGF-like domain</keyword>
<name>A0A453MVE6_AEGTS</name>
<dbReference type="Proteomes" id="UP000015105">
    <property type="component" value="Chromosome 6D"/>
</dbReference>
<keyword evidence="2" id="KW-1015">Disulfide bond</keyword>
<protein>
    <recommendedName>
        <fullName evidence="4">EGF-like calcium-binding domain-containing protein</fullName>
    </recommendedName>
</protein>
<evidence type="ECO:0000256" key="2">
    <source>
        <dbReference type="ARBA" id="ARBA00023157"/>
    </source>
</evidence>
<sequence>MPAPMRNLIKYLCILICIIFIVADVDECKTPGACNGICHNTEGSHYCTQCPSNTVYDTTIKMCASTKKQNLVLGEFYDTTKST</sequence>
<evidence type="ECO:0000313" key="6">
    <source>
        <dbReference type="Proteomes" id="UP000015105"/>
    </source>
</evidence>
<evidence type="ECO:0000256" key="3">
    <source>
        <dbReference type="SAM" id="SignalP"/>
    </source>
</evidence>
<organism evidence="5 6">
    <name type="scientific">Aegilops tauschii subsp. strangulata</name>
    <name type="common">Goatgrass</name>
    <dbReference type="NCBI Taxonomy" id="200361"/>
    <lineage>
        <taxon>Eukaryota</taxon>
        <taxon>Viridiplantae</taxon>
        <taxon>Streptophyta</taxon>
        <taxon>Embryophyta</taxon>
        <taxon>Tracheophyta</taxon>
        <taxon>Spermatophyta</taxon>
        <taxon>Magnoliopsida</taxon>
        <taxon>Liliopsida</taxon>
        <taxon>Poales</taxon>
        <taxon>Poaceae</taxon>
        <taxon>BOP clade</taxon>
        <taxon>Pooideae</taxon>
        <taxon>Triticodae</taxon>
        <taxon>Triticeae</taxon>
        <taxon>Triticinae</taxon>
        <taxon>Aegilops</taxon>
    </lineage>
</organism>
<feature type="signal peptide" evidence="3">
    <location>
        <begin position="1"/>
        <end position="23"/>
    </location>
</feature>
<dbReference type="Pfam" id="PF07645">
    <property type="entry name" value="EGF_CA"/>
    <property type="match status" value="1"/>
</dbReference>
<evidence type="ECO:0000256" key="1">
    <source>
        <dbReference type="ARBA" id="ARBA00022536"/>
    </source>
</evidence>
<reference evidence="5" key="4">
    <citation type="submission" date="2019-03" db="UniProtKB">
        <authorList>
            <consortium name="EnsemblPlants"/>
        </authorList>
    </citation>
    <scope>IDENTIFICATION</scope>
</reference>
<reference evidence="5" key="3">
    <citation type="journal article" date="2017" name="Nature">
        <title>Genome sequence of the progenitor of the wheat D genome Aegilops tauschii.</title>
        <authorList>
            <person name="Luo M.C."/>
            <person name="Gu Y.Q."/>
            <person name="Puiu D."/>
            <person name="Wang H."/>
            <person name="Twardziok S.O."/>
            <person name="Deal K.R."/>
            <person name="Huo N."/>
            <person name="Zhu T."/>
            <person name="Wang L."/>
            <person name="Wang Y."/>
            <person name="McGuire P.E."/>
            <person name="Liu S."/>
            <person name="Long H."/>
            <person name="Ramasamy R.K."/>
            <person name="Rodriguez J.C."/>
            <person name="Van S.L."/>
            <person name="Yuan L."/>
            <person name="Wang Z."/>
            <person name="Xia Z."/>
            <person name="Xiao L."/>
            <person name="Anderson O.D."/>
            <person name="Ouyang S."/>
            <person name="Liang Y."/>
            <person name="Zimin A.V."/>
            <person name="Pertea G."/>
            <person name="Qi P."/>
            <person name="Bennetzen J.L."/>
            <person name="Dai X."/>
            <person name="Dawson M.W."/>
            <person name="Muller H.G."/>
            <person name="Kugler K."/>
            <person name="Rivarola-Duarte L."/>
            <person name="Spannagl M."/>
            <person name="Mayer K.F.X."/>
            <person name="Lu F.H."/>
            <person name="Bevan M.W."/>
            <person name="Leroy P."/>
            <person name="Li P."/>
            <person name="You F.M."/>
            <person name="Sun Q."/>
            <person name="Liu Z."/>
            <person name="Lyons E."/>
            <person name="Wicker T."/>
            <person name="Salzberg S.L."/>
            <person name="Devos K.M."/>
            <person name="Dvorak J."/>
        </authorList>
    </citation>
    <scope>NUCLEOTIDE SEQUENCE [LARGE SCALE GENOMIC DNA]</scope>
    <source>
        <strain evidence="5">cv. AL8/78</strain>
    </source>
</reference>
<dbReference type="Gene3D" id="2.10.25.10">
    <property type="entry name" value="Laminin"/>
    <property type="match status" value="1"/>
</dbReference>
<keyword evidence="6" id="KW-1185">Reference proteome</keyword>
<dbReference type="EnsemblPlants" id="AET6Gv20100000.3">
    <property type="protein sequence ID" value="AET6Gv20100000.3"/>
    <property type="gene ID" value="AET6Gv20100000"/>
</dbReference>
<feature type="chain" id="PRO_5019333753" description="EGF-like calcium-binding domain-containing protein" evidence="3">
    <location>
        <begin position="24"/>
        <end position="83"/>
    </location>
</feature>
<feature type="domain" description="EGF-like calcium-binding" evidence="4">
    <location>
        <begin position="24"/>
        <end position="64"/>
    </location>
</feature>
<dbReference type="AlphaFoldDB" id="A0A453MVE6"/>
<accession>A0A453MVE6</accession>